<keyword evidence="8 12" id="KW-0238">DNA-binding</keyword>
<reference evidence="14 15" key="1">
    <citation type="submission" date="2015-09" db="EMBL/GenBank/DDBJ databases">
        <title>Trachymyrmex zeteki WGS genome.</title>
        <authorList>
            <person name="Nygaard S."/>
            <person name="Hu H."/>
            <person name="Boomsma J."/>
            <person name="Zhang G."/>
        </authorList>
    </citation>
    <scope>NUCLEOTIDE SEQUENCE [LARGE SCALE GENOMIC DNA]</scope>
    <source>
        <strain evidence="14">Tzet28-1</strain>
        <tissue evidence="14">Whole body</tissue>
    </source>
</reference>
<dbReference type="SMART" id="SM00980">
    <property type="entry name" value="THAP"/>
    <property type="match status" value="1"/>
</dbReference>
<accession>A0A151XD36</accession>
<evidence type="ECO:0000256" key="9">
    <source>
        <dbReference type="ARBA" id="ARBA00023163"/>
    </source>
</evidence>
<dbReference type="InterPro" id="IPR006612">
    <property type="entry name" value="THAP_Znf"/>
</dbReference>
<dbReference type="GO" id="GO:0005654">
    <property type="term" value="C:nucleoplasm"/>
    <property type="evidence" value="ECO:0007669"/>
    <property type="project" value="UniProtKB-SubCell"/>
</dbReference>
<keyword evidence="7" id="KW-0175">Coiled coil</keyword>
<keyword evidence="3" id="KW-0479">Metal-binding</keyword>
<comment type="subcellular location">
    <subcellularLocation>
        <location evidence="1">Nucleus</location>
        <location evidence="1">Nucleoplasm</location>
    </subcellularLocation>
</comment>
<dbReference type="STRING" id="64791.A0A151XD36"/>
<dbReference type="SUPFAM" id="SSF57716">
    <property type="entry name" value="Glucocorticoid receptor-like (DNA-binding domain)"/>
    <property type="match status" value="1"/>
</dbReference>
<evidence type="ECO:0000256" key="2">
    <source>
        <dbReference type="ARBA" id="ARBA00006177"/>
    </source>
</evidence>
<dbReference type="EMBL" id="KQ982294">
    <property type="protein sequence ID" value="KYQ58259.1"/>
    <property type="molecule type" value="Genomic_DNA"/>
</dbReference>
<name>A0A151XD36_9HYME</name>
<keyword evidence="11" id="KW-0131">Cell cycle</keyword>
<evidence type="ECO:0000256" key="1">
    <source>
        <dbReference type="ARBA" id="ARBA00004642"/>
    </source>
</evidence>
<evidence type="ECO:0000259" key="13">
    <source>
        <dbReference type="PROSITE" id="PS50950"/>
    </source>
</evidence>
<evidence type="ECO:0000256" key="8">
    <source>
        <dbReference type="ARBA" id="ARBA00023125"/>
    </source>
</evidence>
<evidence type="ECO:0000256" key="4">
    <source>
        <dbReference type="ARBA" id="ARBA00022771"/>
    </source>
</evidence>
<evidence type="ECO:0000256" key="6">
    <source>
        <dbReference type="ARBA" id="ARBA00023015"/>
    </source>
</evidence>
<gene>
    <name evidence="14" type="ORF">ALC60_02679</name>
</gene>
<keyword evidence="15" id="KW-1185">Reference proteome</keyword>
<dbReference type="GO" id="GO:0008270">
    <property type="term" value="F:zinc ion binding"/>
    <property type="evidence" value="ECO:0007669"/>
    <property type="project" value="UniProtKB-KW"/>
</dbReference>
<organism evidence="14 15">
    <name type="scientific">Mycetomoellerius zeteki</name>
    <dbReference type="NCBI Taxonomy" id="64791"/>
    <lineage>
        <taxon>Eukaryota</taxon>
        <taxon>Metazoa</taxon>
        <taxon>Ecdysozoa</taxon>
        <taxon>Arthropoda</taxon>
        <taxon>Hexapoda</taxon>
        <taxon>Insecta</taxon>
        <taxon>Pterygota</taxon>
        <taxon>Neoptera</taxon>
        <taxon>Endopterygota</taxon>
        <taxon>Hymenoptera</taxon>
        <taxon>Apocrita</taxon>
        <taxon>Aculeata</taxon>
        <taxon>Formicoidea</taxon>
        <taxon>Formicidae</taxon>
        <taxon>Myrmicinae</taxon>
        <taxon>Mycetomoellerius</taxon>
    </lineage>
</organism>
<dbReference type="Pfam" id="PF05485">
    <property type="entry name" value="THAP"/>
    <property type="match status" value="1"/>
</dbReference>
<comment type="similarity">
    <text evidence="2">Belongs to the THAP1 family.</text>
</comment>
<dbReference type="PANTHER" id="PTHR46600:SF1">
    <property type="entry name" value="THAP DOMAIN-CONTAINING PROTEIN 1"/>
    <property type="match status" value="1"/>
</dbReference>
<feature type="domain" description="THAP-type" evidence="13">
    <location>
        <begin position="1"/>
        <end position="78"/>
    </location>
</feature>
<protein>
    <recommendedName>
        <fullName evidence="13">THAP-type domain-containing protein</fullName>
    </recommendedName>
</protein>
<keyword evidence="4 12" id="KW-0863">Zinc-finger</keyword>
<dbReference type="Proteomes" id="UP000075809">
    <property type="component" value="Unassembled WGS sequence"/>
</dbReference>
<evidence type="ECO:0000256" key="3">
    <source>
        <dbReference type="ARBA" id="ARBA00022723"/>
    </source>
</evidence>
<keyword evidence="6" id="KW-0805">Transcription regulation</keyword>
<sequence>MGCCVPQCKSGKKVPSHKFPKNPIRCLEWIRSLNLDHLKSMCVDELQKFKVCYMHFHEEDYCSPHHRLLLNTAIPSLRFYNNNDSTDVKTENNVQQQPLQHFLNEDKQRNEVSQSVVTYMPFLQEQLQHKQLSKQQVLYEIFDEQQMEIETKVPEVRQEINEKNITEKNQLQQSYCEQEDNEKQQENVIHNLEKRLQRIEEQLTIMTTPITNSSRRRRNLNHIIRARNLSPIARLLYNTVVKLRHSNNRLKRLMNRQKLECKMKVLKVLKMKVLRRAKLNVYRRNILLRNNNNIFSEK</sequence>
<dbReference type="InterPro" id="IPR026516">
    <property type="entry name" value="THAP1/10"/>
</dbReference>
<dbReference type="PROSITE" id="PS50950">
    <property type="entry name" value="ZF_THAP"/>
    <property type="match status" value="1"/>
</dbReference>
<dbReference type="AlphaFoldDB" id="A0A151XD36"/>
<dbReference type="GO" id="GO:0043565">
    <property type="term" value="F:sequence-specific DNA binding"/>
    <property type="evidence" value="ECO:0007669"/>
    <property type="project" value="InterPro"/>
</dbReference>
<keyword evidence="5" id="KW-0862">Zinc</keyword>
<evidence type="ECO:0000256" key="12">
    <source>
        <dbReference type="PROSITE-ProRule" id="PRU00309"/>
    </source>
</evidence>
<evidence type="ECO:0000256" key="10">
    <source>
        <dbReference type="ARBA" id="ARBA00023242"/>
    </source>
</evidence>
<keyword evidence="9" id="KW-0804">Transcription</keyword>
<evidence type="ECO:0000256" key="7">
    <source>
        <dbReference type="ARBA" id="ARBA00023054"/>
    </source>
</evidence>
<dbReference type="PANTHER" id="PTHR46600">
    <property type="entry name" value="THAP DOMAIN-CONTAINING"/>
    <property type="match status" value="1"/>
</dbReference>
<evidence type="ECO:0000256" key="11">
    <source>
        <dbReference type="ARBA" id="ARBA00023306"/>
    </source>
</evidence>
<evidence type="ECO:0000313" key="14">
    <source>
        <dbReference type="EMBL" id="KYQ58259.1"/>
    </source>
</evidence>
<proteinExistence type="inferred from homology"/>
<evidence type="ECO:0000313" key="15">
    <source>
        <dbReference type="Proteomes" id="UP000075809"/>
    </source>
</evidence>
<evidence type="ECO:0000256" key="5">
    <source>
        <dbReference type="ARBA" id="ARBA00022833"/>
    </source>
</evidence>
<keyword evidence="10" id="KW-0539">Nucleus</keyword>